<comment type="similarity">
    <text evidence="2 7">Belongs to the ABC-3 integral membrane protein family.</text>
</comment>
<feature type="transmembrane region" description="Helical" evidence="8">
    <location>
        <begin position="99"/>
        <end position="122"/>
    </location>
</feature>
<feature type="transmembrane region" description="Helical" evidence="8">
    <location>
        <begin position="12"/>
        <end position="34"/>
    </location>
</feature>
<dbReference type="OrthoDB" id="9798540at2"/>
<evidence type="ECO:0000256" key="2">
    <source>
        <dbReference type="ARBA" id="ARBA00008034"/>
    </source>
</evidence>
<dbReference type="eggNOG" id="COG1108">
    <property type="taxonomic scope" value="Bacteria"/>
</dbReference>
<gene>
    <name evidence="9" type="ORF">CSEC_1781</name>
</gene>
<feature type="transmembrane region" description="Helical" evidence="8">
    <location>
        <begin position="180"/>
        <end position="198"/>
    </location>
</feature>
<keyword evidence="3" id="KW-1003">Cell membrane</keyword>
<feature type="transmembrane region" description="Helical" evidence="8">
    <location>
        <begin position="228"/>
        <end position="248"/>
    </location>
</feature>
<dbReference type="SUPFAM" id="SSF81345">
    <property type="entry name" value="ABC transporter involved in vitamin B12 uptake, BtuC"/>
    <property type="match status" value="1"/>
</dbReference>
<dbReference type="RefSeq" id="WP_041018097.1">
    <property type="nucleotide sequence ID" value="NZ_CCEJ010000008.1"/>
</dbReference>
<dbReference type="Gene3D" id="1.10.3470.10">
    <property type="entry name" value="ABC transporter involved in vitamin B12 uptake, BtuC"/>
    <property type="match status" value="1"/>
</dbReference>
<dbReference type="CDD" id="cd06550">
    <property type="entry name" value="TM_ABC_iron-siderophores_like"/>
    <property type="match status" value="1"/>
</dbReference>
<dbReference type="InterPro" id="IPR037294">
    <property type="entry name" value="ABC_BtuC-like"/>
</dbReference>
<feature type="transmembrane region" description="Helical" evidence="8">
    <location>
        <begin position="254"/>
        <end position="272"/>
    </location>
</feature>
<feature type="transmembrane region" description="Helical" evidence="8">
    <location>
        <begin position="41"/>
        <end position="60"/>
    </location>
</feature>
<protein>
    <submittedName>
        <fullName evidence="9">ABC-type transporter, permease subunit</fullName>
    </submittedName>
</protein>
<proteinExistence type="inferred from homology"/>
<keyword evidence="6 8" id="KW-0472">Membrane</keyword>
<accession>A0A090CZY1</accession>
<sequence>MTFLEALFENPLLFNACVAALLASIASGIVGSYVVVKRIAFISGGISHSVLGGIGLFLFLERVFLFSWATPLAGAFLSAIVSAIIIGLIHIYRKEREDSVIAALWSIGMALGVIFIAMTPGFNVELNNFLVGNILWVTDSDLYILALLDAVILITVFFLHQRFLAVCFDEDQAYLQEQNVPILYLTLLVLTGITVVLLIEVVGIILVMTMLTIPAAIAGSFTKRLSHMMILATLFSALFSAVGILIAFEWDFPVGATIALVAGLSYVLSLIFSKRPLMKKAGIKPA</sequence>
<dbReference type="GO" id="GO:0055085">
    <property type="term" value="P:transmembrane transport"/>
    <property type="evidence" value="ECO:0007669"/>
    <property type="project" value="InterPro"/>
</dbReference>
<keyword evidence="5 8" id="KW-1133">Transmembrane helix</keyword>
<keyword evidence="4 7" id="KW-0812">Transmembrane</keyword>
<reference evidence="9" key="2">
    <citation type="submission" date="2014-09" db="EMBL/GenBank/DDBJ databases">
        <title>Criblamydia sequanensis harbors a mega-plasmid encoding arsenite resistance.</title>
        <authorList>
            <person name="Bertelli C."/>
            <person name="Goesmann A."/>
            <person name="Greub G."/>
        </authorList>
    </citation>
    <scope>NUCLEOTIDE SEQUENCE [LARGE SCALE GENOMIC DNA]</scope>
    <source>
        <strain evidence="9">CRIB-18</strain>
    </source>
</reference>
<evidence type="ECO:0000256" key="3">
    <source>
        <dbReference type="ARBA" id="ARBA00022475"/>
    </source>
</evidence>
<keyword evidence="10" id="KW-1185">Reference proteome</keyword>
<evidence type="ECO:0000256" key="4">
    <source>
        <dbReference type="ARBA" id="ARBA00022692"/>
    </source>
</evidence>
<reference evidence="9" key="1">
    <citation type="submission" date="2013-12" db="EMBL/GenBank/DDBJ databases">
        <authorList>
            <person name="Linke B."/>
        </authorList>
    </citation>
    <scope>NUCLEOTIDE SEQUENCE [LARGE SCALE GENOMIC DNA]</scope>
    <source>
        <strain evidence="9">CRIB-18</strain>
    </source>
</reference>
<evidence type="ECO:0000256" key="7">
    <source>
        <dbReference type="RuleBase" id="RU003943"/>
    </source>
</evidence>
<dbReference type="InterPro" id="IPR001626">
    <property type="entry name" value="ABC_TroCD"/>
</dbReference>
<organism evidence="9 10">
    <name type="scientific">Candidatus Criblamydia sequanensis CRIB-18</name>
    <dbReference type="NCBI Taxonomy" id="1437425"/>
    <lineage>
        <taxon>Bacteria</taxon>
        <taxon>Pseudomonadati</taxon>
        <taxon>Chlamydiota</taxon>
        <taxon>Chlamydiia</taxon>
        <taxon>Parachlamydiales</taxon>
        <taxon>Candidatus Criblamydiaceae</taxon>
        <taxon>Candidatus Criblamydia</taxon>
    </lineage>
</organism>
<comment type="caution">
    <text evidence="9">The sequence shown here is derived from an EMBL/GenBank/DDBJ whole genome shotgun (WGS) entry which is preliminary data.</text>
</comment>
<dbReference type="Pfam" id="PF00950">
    <property type="entry name" value="ABC-3"/>
    <property type="match status" value="1"/>
</dbReference>
<dbReference type="STRING" id="1437425.CSEC_1781"/>
<dbReference type="Proteomes" id="UP000031552">
    <property type="component" value="Unassembled WGS sequence"/>
</dbReference>
<name>A0A090CZY1_9BACT</name>
<keyword evidence="7" id="KW-0813">Transport</keyword>
<dbReference type="EMBL" id="CCEJ010000008">
    <property type="protein sequence ID" value="CDR34591.1"/>
    <property type="molecule type" value="Genomic_DNA"/>
</dbReference>
<feature type="transmembrane region" description="Helical" evidence="8">
    <location>
        <begin position="204"/>
        <end position="221"/>
    </location>
</feature>
<dbReference type="GO" id="GO:0010043">
    <property type="term" value="P:response to zinc ion"/>
    <property type="evidence" value="ECO:0007669"/>
    <property type="project" value="TreeGrafter"/>
</dbReference>
<evidence type="ECO:0000256" key="5">
    <source>
        <dbReference type="ARBA" id="ARBA00022989"/>
    </source>
</evidence>
<evidence type="ECO:0000256" key="8">
    <source>
        <dbReference type="SAM" id="Phobius"/>
    </source>
</evidence>
<dbReference type="PANTHER" id="PTHR30477:SF18">
    <property type="entry name" value="METAL TRANSPORT SYSTEM MEMBRANE PROTEIN CT_417-RELATED"/>
    <property type="match status" value="1"/>
</dbReference>
<dbReference type="PANTHER" id="PTHR30477">
    <property type="entry name" value="ABC-TRANSPORTER METAL-BINDING PROTEIN"/>
    <property type="match status" value="1"/>
</dbReference>
<evidence type="ECO:0000313" key="9">
    <source>
        <dbReference type="EMBL" id="CDR34591.1"/>
    </source>
</evidence>
<evidence type="ECO:0000256" key="1">
    <source>
        <dbReference type="ARBA" id="ARBA00004429"/>
    </source>
</evidence>
<evidence type="ECO:0000313" key="10">
    <source>
        <dbReference type="Proteomes" id="UP000031552"/>
    </source>
</evidence>
<feature type="transmembrane region" description="Helical" evidence="8">
    <location>
        <begin position="72"/>
        <end position="92"/>
    </location>
</feature>
<dbReference type="GO" id="GO:0043190">
    <property type="term" value="C:ATP-binding cassette (ABC) transporter complex"/>
    <property type="evidence" value="ECO:0007669"/>
    <property type="project" value="InterPro"/>
</dbReference>
<feature type="transmembrane region" description="Helical" evidence="8">
    <location>
        <begin position="142"/>
        <end position="159"/>
    </location>
</feature>
<dbReference type="AlphaFoldDB" id="A0A090CZY1"/>
<evidence type="ECO:0000256" key="6">
    <source>
        <dbReference type="ARBA" id="ARBA00023136"/>
    </source>
</evidence>
<comment type="subcellular location">
    <subcellularLocation>
        <location evidence="1">Cell inner membrane</location>
        <topology evidence="1">Multi-pass membrane protein</topology>
    </subcellularLocation>
    <subcellularLocation>
        <location evidence="7">Cell membrane</location>
        <topology evidence="7">Multi-pass membrane protein</topology>
    </subcellularLocation>
</comment>